<evidence type="ECO:0000313" key="2">
    <source>
        <dbReference type="Proteomes" id="UP001595764"/>
    </source>
</evidence>
<accession>A0ABV7QTY8</accession>
<reference evidence="2" key="1">
    <citation type="journal article" date="2019" name="Int. J. Syst. Evol. Microbiol.">
        <title>The Global Catalogue of Microorganisms (GCM) 10K type strain sequencing project: providing services to taxonomists for standard genome sequencing and annotation.</title>
        <authorList>
            <consortium name="The Broad Institute Genomics Platform"/>
            <consortium name="The Broad Institute Genome Sequencing Center for Infectious Disease"/>
            <person name="Wu L."/>
            <person name="Ma J."/>
        </authorList>
    </citation>
    <scope>NUCLEOTIDE SEQUENCE [LARGE SCALE GENOMIC DNA]</scope>
    <source>
        <strain evidence="2">CGMCC 4.7682</strain>
    </source>
</reference>
<protein>
    <submittedName>
        <fullName evidence="1">Uncharacterized protein</fullName>
    </submittedName>
</protein>
<sequence length="215" mass="23668">MSYDLGVWAGDADDPQARYVRLREGSGPADSSLDGFYRDLTAKYPELHEASDPEESPWSAAIERSGDGAVLTMQHPRAAEVTRVVLDLARKHDLTVFNPQTAEVHRPNVLDLTMCDGSRVENPDAAGIKAALGRLSAKNWYAVLERGDHYVQIGQGKFAAVPKGKFALERRDGSPERHYRTEAGNLAEVVTAFTGFAEGDSAWVEGFEWEKVDFS</sequence>
<dbReference type="Proteomes" id="UP001595764">
    <property type="component" value="Unassembled WGS sequence"/>
</dbReference>
<comment type="caution">
    <text evidence="1">The sequence shown here is derived from an EMBL/GenBank/DDBJ whole genome shotgun (WGS) entry which is preliminary data.</text>
</comment>
<gene>
    <name evidence="1" type="ORF">ACFORO_39735</name>
</gene>
<dbReference type="RefSeq" id="WP_377873144.1">
    <property type="nucleotide sequence ID" value="NZ_JBHMAY010000046.1"/>
</dbReference>
<evidence type="ECO:0000313" key="1">
    <source>
        <dbReference type="EMBL" id="MFC3516352.1"/>
    </source>
</evidence>
<organism evidence="1 2">
    <name type="scientific">Amycolatopsis halotolerans</name>
    <dbReference type="NCBI Taxonomy" id="330083"/>
    <lineage>
        <taxon>Bacteria</taxon>
        <taxon>Bacillati</taxon>
        <taxon>Actinomycetota</taxon>
        <taxon>Actinomycetes</taxon>
        <taxon>Pseudonocardiales</taxon>
        <taxon>Pseudonocardiaceae</taxon>
        <taxon>Amycolatopsis</taxon>
    </lineage>
</organism>
<proteinExistence type="predicted"/>
<dbReference type="EMBL" id="JBHRWI010000062">
    <property type="protein sequence ID" value="MFC3516352.1"/>
    <property type="molecule type" value="Genomic_DNA"/>
</dbReference>
<name>A0ABV7QTY8_9PSEU</name>
<keyword evidence="2" id="KW-1185">Reference proteome</keyword>